<feature type="transmembrane region" description="Helical" evidence="2">
    <location>
        <begin position="20"/>
        <end position="39"/>
    </location>
</feature>
<feature type="compositionally biased region" description="Polar residues" evidence="1">
    <location>
        <begin position="765"/>
        <end position="779"/>
    </location>
</feature>
<dbReference type="Proteomes" id="UP000636709">
    <property type="component" value="Unassembled WGS sequence"/>
</dbReference>
<gene>
    <name evidence="3" type="ORF">HU200_049943</name>
</gene>
<reference evidence="3" key="1">
    <citation type="submission" date="2020-07" db="EMBL/GenBank/DDBJ databases">
        <title>Genome sequence and genetic diversity analysis of an under-domesticated orphan crop, white fonio (Digitaria exilis).</title>
        <authorList>
            <person name="Bennetzen J.L."/>
            <person name="Chen S."/>
            <person name="Ma X."/>
            <person name="Wang X."/>
            <person name="Yssel A.E.J."/>
            <person name="Chaluvadi S.R."/>
            <person name="Johnson M."/>
            <person name="Gangashetty P."/>
            <person name="Hamidou F."/>
            <person name="Sanogo M.D."/>
            <person name="Zwaenepoel A."/>
            <person name="Wallace J."/>
            <person name="Van De Peer Y."/>
            <person name="Van Deynze A."/>
        </authorList>
    </citation>
    <scope>NUCLEOTIDE SEQUENCE</scope>
    <source>
        <tissue evidence="3">Leaves</tissue>
    </source>
</reference>
<dbReference type="OrthoDB" id="1908091at2759"/>
<feature type="compositionally biased region" description="Basic and acidic residues" evidence="1">
    <location>
        <begin position="499"/>
        <end position="512"/>
    </location>
</feature>
<keyword evidence="2" id="KW-1133">Transmembrane helix</keyword>
<evidence type="ECO:0000313" key="4">
    <source>
        <dbReference type="Proteomes" id="UP000636709"/>
    </source>
</evidence>
<feature type="region of interest" description="Disordered" evidence="1">
    <location>
        <begin position="757"/>
        <end position="789"/>
    </location>
</feature>
<keyword evidence="2" id="KW-0472">Membrane</keyword>
<feature type="compositionally biased region" description="Polar residues" evidence="1">
    <location>
        <begin position="513"/>
        <end position="522"/>
    </location>
</feature>
<accession>A0A835APB1</accession>
<evidence type="ECO:0000256" key="1">
    <source>
        <dbReference type="SAM" id="MobiDB-lite"/>
    </source>
</evidence>
<feature type="compositionally biased region" description="Low complexity" evidence="1">
    <location>
        <begin position="307"/>
        <end position="317"/>
    </location>
</feature>
<feature type="region of interest" description="Disordered" evidence="1">
    <location>
        <begin position="498"/>
        <end position="523"/>
    </location>
</feature>
<sequence>MKNLLSNIKTRVCSCIGVGYQSACDYPVVLVAGFVLLFLHKLCPSLFAFLLSSSPVILLTALLLGALLSYGEPSAPVIGEETLENQQILPHKSTISIADCSVEKVENVDEKVCTTMRSESQVIYTMETISGSIWHGTRYDAENGIPLPTDTNTVICAESSEVVKSNANVVREEHAKEICENDQVQKFEDKNVTSVSADTVLCAETSGFAKNEVIVEREESVKEICEEKFELQHFENTNCQRCHYEVNNQYQFGELMRSCWQPVIKHEPCSDSESDLSESSSDASITDIIPMLNELNPSANMGSDNPSSNFRDNLNSSSDDDEDDSEDGNISSNEDGAEEQKGGGNKNNWKEFVDSTSSDMENNENLENLMERRKAKNILKFELDRRLMNMQAADAIQKMEEASRFRVQVPSISTPRPNLSDPSNGSEEVVELSQIPDSAPSVLLPWRKPFDIPFDQIVGRDSRLQETWTPRSCFPSTQRRSHENLYLKQSSYLRHHNGIKLEKPEVSEKDAGDNNSDSNSEQAWDHGKLFGSLEPHVGDEIKILSAAISDVCVLEVNHGINEGDKITDHINGTDSFYIQKSISSTSEANDSVSAGCEQLLLHSPSEEYNNEKHTIESDSISEVNSLFKCRMEEVLVQSISESGIDQPFAGKLENGLNDTLFTESALSLIKARSVDELNSQCAQLNGEALECTASDSSCDNESIQYRSSESLPVENGHTPMAVKVECISKELLTEDSELPVLEASSVEQMNLTFKQLEDEAPKEMPQSSELTVGENNGETDSGVLVPDASSRESISSAFVHLCTNDDK</sequence>
<dbReference type="PANTHER" id="PTHR33870">
    <property type="entry name" value="CARDIOMYOPATHY-ASSOCIATED PROTEIN"/>
    <property type="match status" value="1"/>
</dbReference>
<protein>
    <submittedName>
        <fullName evidence="3">Uncharacterized protein</fullName>
    </submittedName>
</protein>
<evidence type="ECO:0000313" key="3">
    <source>
        <dbReference type="EMBL" id="KAF8671617.1"/>
    </source>
</evidence>
<keyword evidence="2" id="KW-0812">Transmembrane</keyword>
<dbReference type="AlphaFoldDB" id="A0A835APB1"/>
<feature type="region of interest" description="Disordered" evidence="1">
    <location>
        <begin position="294"/>
        <end position="362"/>
    </location>
</feature>
<organism evidence="3 4">
    <name type="scientific">Digitaria exilis</name>
    <dbReference type="NCBI Taxonomy" id="1010633"/>
    <lineage>
        <taxon>Eukaryota</taxon>
        <taxon>Viridiplantae</taxon>
        <taxon>Streptophyta</taxon>
        <taxon>Embryophyta</taxon>
        <taxon>Tracheophyta</taxon>
        <taxon>Spermatophyta</taxon>
        <taxon>Magnoliopsida</taxon>
        <taxon>Liliopsida</taxon>
        <taxon>Poales</taxon>
        <taxon>Poaceae</taxon>
        <taxon>PACMAD clade</taxon>
        <taxon>Panicoideae</taxon>
        <taxon>Panicodae</taxon>
        <taxon>Paniceae</taxon>
        <taxon>Anthephorinae</taxon>
        <taxon>Digitaria</taxon>
    </lineage>
</organism>
<evidence type="ECO:0000256" key="2">
    <source>
        <dbReference type="SAM" id="Phobius"/>
    </source>
</evidence>
<name>A0A835APB1_9POAL</name>
<comment type="caution">
    <text evidence="3">The sequence shown here is derived from an EMBL/GenBank/DDBJ whole genome shotgun (WGS) entry which is preliminary data.</text>
</comment>
<feature type="compositionally biased region" description="Acidic residues" evidence="1">
    <location>
        <begin position="318"/>
        <end position="327"/>
    </location>
</feature>
<proteinExistence type="predicted"/>
<feature type="transmembrane region" description="Helical" evidence="2">
    <location>
        <begin position="46"/>
        <end position="68"/>
    </location>
</feature>
<feature type="compositionally biased region" description="Polar residues" evidence="1">
    <location>
        <begin position="295"/>
        <end position="306"/>
    </location>
</feature>
<dbReference type="PANTHER" id="PTHR33870:SF7">
    <property type="entry name" value="OS12G0127650 PROTEIN"/>
    <property type="match status" value="1"/>
</dbReference>
<dbReference type="EMBL" id="JACEFO010002238">
    <property type="protein sequence ID" value="KAF8671617.1"/>
    <property type="molecule type" value="Genomic_DNA"/>
</dbReference>
<keyword evidence="4" id="KW-1185">Reference proteome</keyword>